<accession>A0ABT5RZW9</accession>
<dbReference type="PROSITE" id="PS50112">
    <property type="entry name" value="PAS"/>
    <property type="match status" value="1"/>
</dbReference>
<dbReference type="Pfam" id="PF08447">
    <property type="entry name" value="PAS_3"/>
    <property type="match status" value="1"/>
</dbReference>
<dbReference type="InterPro" id="IPR000160">
    <property type="entry name" value="GGDEF_dom"/>
</dbReference>
<dbReference type="SMART" id="SM00267">
    <property type="entry name" value="GGDEF"/>
    <property type="match status" value="1"/>
</dbReference>
<dbReference type="CDD" id="cd01949">
    <property type="entry name" value="GGDEF"/>
    <property type="match status" value="1"/>
</dbReference>
<dbReference type="InterPro" id="IPR029787">
    <property type="entry name" value="Nucleotide_cyclase"/>
</dbReference>
<dbReference type="RefSeq" id="WP_274112073.1">
    <property type="nucleotide sequence ID" value="NZ_JAPCKI010000009.1"/>
</dbReference>
<gene>
    <name evidence="6" type="ORF">OIN59_16025</name>
</gene>
<evidence type="ECO:0000313" key="6">
    <source>
        <dbReference type="EMBL" id="MDD2178945.1"/>
    </source>
</evidence>
<dbReference type="SUPFAM" id="SSF55073">
    <property type="entry name" value="Nucleotide cyclase"/>
    <property type="match status" value="1"/>
</dbReference>
<evidence type="ECO:0000259" key="4">
    <source>
        <dbReference type="PROSITE" id="PS50112"/>
    </source>
</evidence>
<dbReference type="EMBL" id="JAPCKI010000009">
    <property type="protein sequence ID" value="MDD2178945.1"/>
    <property type="molecule type" value="Genomic_DNA"/>
</dbReference>
<dbReference type="SUPFAM" id="SSF55785">
    <property type="entry name" value="PYP-like sensor domain (PAS domain)"/>
    <property type="match status" value="1"/>
</dbReference>
<dbReference type="CDD" id="cd00130">
    <property type="entry name" value="PAS"/>
    <property type="match status" value="1"/>
</dbReference>
<dbReference type="Gene3D" id="3.30.70.270">
    <property type="match status" value="1"/>
</dbReference>
<dbReference type="PANTHER" id="PTHR45138">
    <property type="entry name" value="REGULATORY COMPONENTS OF SENSORY TRANSDUCTION SYSTEM"/>
    <property type="match status" value="1"/>
</dbReference>
<proteinExistence type="predicted"/>
<dbReference type="PROSITE" id="PS50887">
    <property type="entry name" value="GGDEF"/>
    <property type="match status" value="1"/>
</dbReference>
<dbReference type="EC" id="2.7.7.65" evidence="1"/>
<dbReference type="InterPro" id="IPR000014">
    <property type="entry name" value="PAS"/>
</dbReference>
<dbReference type="PANTHER" id="PTHR45138:SF9">
    <property type="entry name" value="DIGUANYLATE CYCLASE DGCM-RELATED"/>
    <property type="match status" value="1"/>
</dbReference>
<dbReference type="InterPro" id="IPR013655">
    <property type="entry name" value="PAS_fold_3"/>
</dbReference>
<dbReference type="Pfam" id="PF00990">
    <property type="entry name" value="GGDEF"/>
    <property type="match status" value="1"/>
</dbReference>
<comment type="caution">
    <text evidence="6">The sequence shown here is derived from an EMBL/GenBank/DDBJ whole genome shotgun (WGS) entry which is preliminary data.</text>
</comment>
<dbReference type="InterPro" id="IPR050469">
    <property type="entry name" value="Diguanylate_Cyclase"/>
</dbReference>
<feature type="domain" description="PAS" evidence="4">
    <location>
        <begin position="9"/>
        <end position="82"/>
    </location>
</feature>
<dbReference type="NCBIfam" id="TIGR00229">
    <property type="entry name" value="sensory_box"/>
    <property type="match status" value="1"/>
</dbReference>
<dbReference type="InterPro" id="IPR035965">
    <property type="entry name" value="PAS-like_dom_sf"/>
</dbReference>
<evidence type="ECO:0000256" key="3">
    <source>
        <dbReference type="SAM" id="Coils"/>
    </source>
</evidence>
<evidence type="ECO:0000256" key="1">
    <source>
        <dbReference type="ARBA" id="ARBA00012528"/>
    </source>
</evidence>
<dbReference type="NCBIfam" id="TIGR00254">
    <property type="entry name" value="GGDEF"/>
    <property type="match status" value="1"/>
</dbReference>
<dbReference type="InterPro" id="IPR043128">
    <property type="entry name" value="Rev_trsase/Diguanyl_cyclase"/>
</dbReference>
<protein>
    <recommendedName>
        <fullName evidence="1">diguanylate cyclase</fullName>
        <ecNumber evidence="1">2.7.7.65</ecNumber>
    </recommendedName>
</protein>
<feature type="coiled-coil region" evidence="3">
    <location>
        <begin position="137"/>
        <end position="164"/>
    </location>
</feature>
<feature type="domain" description="GGDEF" evidence="5">
    <location>
        <begin position="192"/>
        <end position="329"/>
    </location>
</feature>
<dbReference type="GO" id="GO:0052621">
    <property type="term" value="F:diguanylate cyclase activity"/>
    <property type="evidence" value="ECO:0007669"/>
    <property type="project" value="UniProtKB-EC"/>
</dbReference>
<evidence type="ECO:0000313" key="7">
    <source>
        <dbReference type="Proteomes" id="UP001148932"/>
    </source>
</evidence>
<organism evidence="6 7">
    <name type="scientific">Acidovorax benzenivorans</name>
    <dbReference type="NCBI Taxonomy" id="2987520"/>
    <lineage>
        <taxon>Bacteria</taxon>
        <taxon>Pseudomonadati</taxon>
        <taxon>Pseudomonadota</taxon>
        <taxon>Betaproteobacteria</taxon>
        <taxon>Burkholderiales</taxon>
        <taxon>Comamonadaceae</taxon>
        <taxon>Acidovorax</taxon>
    </lineage>
</organism>
<dbReference type="Gene3D" id="3.30.450.20">
    <property type="entry name" value="PAS domain"/>
    <property type="match status" value="1"/>
</dbReference>
<keyword evidence="6" id="KW-0548">Nucleotidyltransferase</keyword>
<name>A0ABT5RZW9_9BURK</name>
<keyword evidence="3" id="KW-0175">Coiled coil</keyword>
<evidence type="ECO:0000259" key="5">
    <source>
        <dbReference type="PROSITE" id="PS50887"/>
    </source>
</evidence>
<reference evidence="6" key="1">
    <citation type="submission" date="2022-10" db="EMBL/GenBank/DDBJ databases">
        <title>Description of microaerobic benzene degrading bacteria.</title>
        <authorList>
            <person name="Bedics A."/>
            <person name="Tancsics A."/>
            <person name="Banerjee S."/>
        </authorList>
    </citation>
    <scope>NUCLEOTIDE SEQUENCE</scope>
    <source>
        <strain evidence="6">D2M1</strain>
    </source>
</reference>
<dbReference type="Proteomes" id="UP001148932">
    <property type="component" value="Unassembled WGS sequence"/>
</dbReference>
<comment type="catalytic activity">
    <reaction evidence="2">
        <text>2 GTP = 3',3'-c-di-GMP + 2 diphosphate</text>
        <dbReference type="Rhea" id="RHEA:24898"/>
        <dbReference type="ChEBI" id="CHEBI:33019"/>
        <dbReference type="ChEBI" id="CHEBI:37565"/>
        <dbReference type="ChEBI" id="CHEBI:58805"/>
        <dbReference type="EC" id="2.7.7.65"/>
    </reaction>
</comment>
<keyword evidence="6" id="KW-0808">Transferase</keyword>
<evidence type="ECO:0000256" key="2">
    <source>
        <dbReference type="ARBA" id="ARBA00034247"/>
    </source>
</evidence>
<keyword evidence="7" id="KW-1185">Reference proteome</keyword>
<sequence>MAMGEADLNKERLELALEAAGLDLWENDLITGNVTRKATKTFEELGFSEDEIVSGVQDIYGLFHPDDIDTVRKAVADHLTGVTPQYRCEFRLRSKSGEWVWFANYGRIMDGHGETRGKRLIGVTFNIHDRKCRETEIAQINQQLTEQNRLLQQLNASLEQLAANDSLTGLSNRRTLMELGAKEYKRTERFGHPLSLLVADIDLFKTVNDLYGHLAGDRVICAVAQVCAARKRSGVDIVARFGGEEFVIVLPETDGPSALQVAESLRREVETLLVCVGDEGQEVAVTVSIGVATLHKGSGMDFEELVNRADKALYRAKESGRNTVHCVDAHPAPARVHVLPNPGEAPGGVVAA</sequence>